<evidence type="ECO:0000256" key="1">
    <source>
        <dbReference type="ARBA" id="ARBA00009403"/>
    </source>
</evidence>
<dbReference type="SUPFAM" id="SSF54403">
    <property type="entry name" value="Cystatin/monellin"/>
    <property type="match status" value="1"/>
</dbReference>
<reference evidence="5 6" key="2">
    <citation type="submission" date="2017-04" db="EMBL/GenBank/DDBJ databases">
        <title>CpG methylation of centromeres and impact of large insertions on vertebrate speciation.</title>
        <authorList>
            <person name="Ichikawa K."/>
            <person name="Yoshimura J."/>
            <person name="Morishita S."/>
        </authorList>
    </citation>
    <scope>NUCLEOTIDE SEQUENCE</scope>
    <source>
        <strain evidence="5 6">HSOK</strain>
    </source>
</reference>
<dbReference type="Ensembl" id="ENSORLT00015014374.1">
    <property type="protein sequence ID" value="ENSORLP00015000419.1"/>
    <property type="gene ID" value="ENSORLG00015001028.1"/>
</dbReference>
<keyword evidence="2" id="KW-1015">Disulfide bond</keyword>
<evidence type="ECO:0000313" key="6">
    <source>
        <dbReference type="Proteomes" id="UP000265200"/>
    </source>
</evidence>
<dbReference type="InterPro" id="IPR046350">
    <property type="entry name" value="Cystatin_sf"/>
</dbReference>
<dbReference type="Proteomes" id="UP000265200">
    <property type="component" value="Chromosome 15"/>
</dbReference>
<dbReference type="FunFam" id="3.10.450.10:FF:000004">
    <property type="entry name" value="Cystatin C"/>
    <property type="match status" value="1"/>
</dbReference>
<feature type="domain" description="Cystatin" evidence="4">
    <location>
        <begin position="23"/>
        <end position="129"/>
    </location>
</feature>
<feature type="chain" id="PRO_5018767766" description="Cystatin domain-containing protein" evidence="3">
    <location>
        <begin position="23"/>
        <end position="129"/>
    </location>
</feature>
<feature type="signal peptide" evidence="3">
    <location>
        <begin position="1"/>
        <end position="22"/>
    </location>
</feature>
<proteinExistence type="inferred from homology"/>
<sequence>PLMDTTTFAFLFLTALFAVGFGQVPGGLTDVDVNDKGAKIALSHAMDEYNRGSGDDYLYKVVEVIKVQGQAVEGYEYIITVRIARTLCRKDSVIGLCSITNPALIYRCKFVVWSRPWLNDWQLLEAKCH</sequence>
<keyword evidence="3" id="KW-0732">Signal</keyword>
<comment type="similarity">
    <text evidence="1">Belongs to the cystatin family.</text>
</comment>
<reference evidence="5" key="4">
    <citation type="submission" date="2025-09" db="UniProtKB">
        <authorList>
            <consortium name="Ensembl"/>
        </authorList>
    </citation>
    <scope>IDENTIFICATION</scope>
    <source>
        <strain evidence="5">HSOK</strain>
    </source>
</reference>
<evidence type="ECO:0000256" key="2">
    <source>
        <dbReference type="ARBA" id="ARBA00023157"/>
    </source>
</evidence>
<evidence type="ECO:0000256" key="3">
    <source>
        <dbReference type="SAM" id="SignalP"/>
    </source>
</evidence>
<evidence type="ECO:0000259" key="4">
    <source>
        <dbReference type="SMART" id="SM00043"/>
    </source>
</evidence>
<organism evidence="5 6">
    <name type="scientific">Oryzias latipes</name>
    <name type="common">Japanese rice fish</name>
    <name type="synonym">Japanese killifish</name>
    <dbReference type="NCBI Taxonomy" id="8090"/>
    <lineage>
        <taxon>Eukaryota</taxon>
        <taxon>Metazoa</taxon>
        <taxon>Chordata</taxon>
        <taxon>Craniata</taxon>
        <taxon>Vertebrata</taxon>
        <taxon>Euteleostomi</taxon>
        <taxon>Actinopterygii</taxon>
        <taxon>Neopterygii</taxon>
        <taxon>Teleostei</taxon>
        <taxon>Neoteleostei</taxon>
        <taxon>Acanthomorphata</taxon>
        <taxon>Ovalentaria</taxon>
        <taxon>Atherinomorphae</taxon>
        <taxon>Beloniformes</taxon>
        <taxon>Adrianichthyidae</taxon>
        <taxon>Oryziinae</taxon>
        <taxon>Oryzias</taxon>
    </lineage>
</organism>
<dbReference type="AlphaFoldDB" id="A0A3P9GXV4"/>
<dbReference type="PANTHER" id="PTHR46186">
    <property type="entry name" value="CYSTATIN"/>
    <property type="match status" value="1"/>
</dbReference>
<dbReference type="Gene3D" id="3.10.450.10">
    <property type="match status" value="1"/>
</dbReference>
<dbReference type="GO" id="GO:0004869">
    <property type="term" value="F:cysteine-type endopeptidase inhibitor activity"/>
    <property type="evidence" value="ECO:0007669"/>
    <property type="project" value="InterPro"/>
</dbReference>
<reference evidence="5" key="3">
    <citation type="submission" date="2025-08" db="UniProtKB">
        <authorList>
            <consortium name="Ensembl"/>
        </authorList>
    </citation>
    <scope>IDENTIFICATION</scope>
    <source>
        <strain evidence="5">HSOK</strain>
    </source>
</reference>
<dbReference type="InterPro" id="IPR000010">
    <property type="entry name" value="Cystatin_dom"/>
</dbReference>
<dbReference type="SMART" id="SM00043">
    <property type="entry name" value="CY"/>
    <property type="match status" value="1"/>
</dbReference>
<dbReference type="CDD" id="cd00042">
    <property type="entry name" value="CY"/>
    <property type="match status" value="1"/>
</dbReference>
<evidence type="ECO:0000313" key="5">
    <source>
        <dbReference type="Ensembl" id="ENSORLP00015000419.1"/>
    </source>
</evidence>
<reference key="1">
    <citation type="journal article" date="2007" name="Nature">
        <title>The medaka draft genome and insights into vertebrate genome evolution.</title>
        <authorList>
            <person name="Kasahara M."/>
            <person name="Naruse K."/>
            <person name="Sasaki S."/>
            <person name="Nakatani Y."/>
            <person name="Qu W."/>
            <person name="Ahsan B."/>
            <person name="Yamada T."/>
            <person name="Nagayasu Y."/>
            <person name="Doi K."/>
            <person name="Kasai Y."/>
            <person name="Jindo T."/>
            <person name="Kobayashi D."/>
            <person name="Shimada A."/>
            <person name="Toyoda A."/>
            <person name="Kuroki Y."/>
            <person name="Fujiyama A."/>
            <person name="Sasaki T."/>
            <person name="Shimizu A."/>
            <person name="Asakawa S."/>
            <person name="Shimizu N."/>
            <person name="Hashimoto S."/>
            <person name="Yang J."/>
            <person name="Lee Y."/>
            <person name="Matsushima K."/>
            <person name="Sugano S."/>
            <person name="Sakaizumi M."/>
            <person name="Narita T."/>
            <person name="Ohishi K."/>
            <person name="Haga S."/>
            <person name="Ohta F."/>
            <person name="Nomoto H."/>
            <person name="Nogata K."/>
            <person name="Morishita T."/>
            <person name="Endo T."/>
            <person name="Shin-I T."/>
            <person name="Takeda H."/>
            <person name="Morishita S."/>
            <person name="Kohara Y."/>
        </authorList>
    </citation>
    <scope>NUCLEOTIDE SEQUENCE [LARGE SCALE GENOMIC DNA]</scope>
    <source>
        <strain>Hd-rR</strain>
    </source>
</reference>
<name>A0A3P9GXV4_ORYLA</name>
<dbReference type="Pfam" id="PF00031">
    <property type="entry name" value="Cystatin"/>
    <property type="match status" value="1"/>
</dbReference>
<accession>A0A3P9GXV4</accession>
<protein>
    <recommendedName>
        <fullName evidence="4">Cystatin domain-containing protein</fullName>
    </recommendedName>
</protein>
<dbReference type="PANTHER" id="PTHR46186:SF12">
    <property type="entry name" value="CYSTATIN C (AMYLOID ANGIOPATHY AND CEREBRAL HEMORRHAGE)-RELATED"/>
    <property type="match status" value="1"/>
</dbReference>